<evidence type="ECO:0000256" key="1">
    <source>
        <dbReference type="ARBA" id="ARBA00004651"/>
    </source>
</evidence>
<dbReference type="Pfam" id="PF13231">
    <property type="entry name" value="PMT_2"/>
    <property type="match status" value="1"/>
</dbReference>
<keyword evidence="6 8" id="KW-1133">Transmembrane helix</keyword>
<dbReference type="PANTHER" id="PTHR33908:SF11">
    <property type="entry name" value="MEMBRANE PROTEIN"/>
    <property type="match status" value="1"/>
</dbReference>
<dbReference type="GO" id="GO:0009103">
    <property type="term" value="P:lipopolysaccharide biosynthetic process"/>
    <property type="evidence" value="ECO:0007669"/>
    <property type="project" value="UniProtKB-ARBA"/>
</dbReference>
<evidence type="ECO:0000313" key="11">
    <source>
        <dbReference type="Proteomes" id="UP000268908"/>
    </source>
</evidence>
<dbReference type="GO" id="GO:0005886">
    <property type="term" value="C:plasma membrane"/>
    <property type="evidence" value="ECO:0007669"/>
    <property type="project" value="UniProtKB-SubCell"/>
</dbReference>
<dbReference type="GO" id="GO:0016763">
    <property type="term" value="F:pentosyltransferase activity"/>
    <property type="evidence" value="ECO:0007669"/>
    <property type="project" value="TreeGrafter"/>
</dbReference>
<evidence type="ECO:0000256" key="3">
    <source>
        <dbReference type="ARBA" id="ARBA00022676"/>
    </source>
</evidence>
<organism evidence="10 11">
    <name type="scientific">Sulfurisoma sediminicola</name>
    <dbReference type="NCBI Taxonomy" id="1381557"/>
    <lineage>
        <taxon>Bacteria</taxon>
        <taxon>Pseudomonadati</taxon>
        <taxon>Pseudomonadota</taxon>
        <taxon>Betaproteobacteria</taxon>
        <taxon>Nitrosomonadales</taxon>
        <taxon>Sterolibacteriaceae</taxon>
        <taxon>Sulfurisoma</taxon>
    </lineage>
</organism>
<evidence type="ECO:0000256" key="8">
    <source>
        <dbReference type="SAM" id="Phobius"/>
    </source>
</evidence>
<gene>
    <name evidence="10" type="ORF">DFR35_0240</name>
</gene>
<reference evidence="10 11" key="1">
    <citation type="submission" date="2018-10" db="EMBL/GenBank/DDBJ databases">
        <title>Genomic Encyclopedia of Type Strains, Phase IV (KMG-IV): sequencing the most valuable type-strain genomes for metagenomic binning, comparative biology and taxonomic classification.</title>
        <authorList>
            <person name="Goeker M."/>
        </authorList>
    </citation>
    <scope>NUCLEOTIDE SEQUENCE [LARGE SCALE GENOMIC DNA]</scope>
    <source>
        <strain evidence="10 11">DSM 26916</strain>
    </source>
</reference>
<accession>A0A497XII6</accession>
<sequence>MSSSAKRLFLALLPLTLAFRLWLGWALPVTGDEAYFVDWGRHPDWGFYDHPPMVGWWLAAQLLLGDAPVWLRLSSILQPALLAGAVAWMLPRLAPTADPARAWWAALLVLLAPVNVWNVAVTTDTPLIYFSVLAALAWLRATRDDHRGWYLAAGLMLAGAVLSKYFAALLGFAFLVHALSLRRRQVFLGLAIAYACTLPALALMAWWNAGHCWVNVMFNFINRHEGAGLNAVTLPLYLVSLLYVVTPPALWLWWKTRAVKGQMSGLWLIAAVPFALFAVMALAKTIGLHWLLGFVPLVLLWLALRLPETTLAKLGSFFIGFAALHVAIVAAIAALPMETWKSNKLYDGIVLTFEAEALVERLRPFADYAWASDGYSNAATLSFRSPQRFMVFGEGSYHARQDDFATDWRMHDGGNILILTKRRDAASEYARFFHEVELKTIELRGVSFTVVLGRGFDYARYRDEVLARVRSRYYALPAWLPQRACGFCERYFPDSACTR</sequence>
<dbReference type="AlphaFoldDB" id="A0A497XII6"/>
<dbReference type="PANTHER" id="PTHR33908">
    <property type="entry name" value="MANNOSYLTRANSFERASE YKCB-RELATED"/>
    <property type="match status" value="1"/>
</dbReference>
<dbReference type="Proteomes" id="UP000268908">
    <property type="component" value="Unassembled WGS sequence"/>
</dbReference>
<feature type="transmembrane region" description="Helical" evidence="8">
    <location>
        <begin position="227"/>
        <end position="245"/>
    </location>
</feature>
<protein>
    <submittedName>
        <fullName evidence="10">Dolichyl-phosphate-mannose-protein mannosyltransferase</fullName>
    </submittedName>
</protein>
<evidence type="ECO:0000256" key="7">
    <source>
        <dbReference type="ARBA" id="ARBA00023136"/>
    </source>
</evidence>
<feature type="transmembrane region" description="Helical" evidence="8">
    <location>
        <begin position="316"/>
        <end position="335"/>
    </location>
</feature>
<name>A0A497XII6_9PROT</name>
<feature type="transmembrane region" description="Helical" evidence="8">
    <location>
        <begin position="186"/>
        <end position="207"/>
    </location>
</feature>
<keyword evidence="7 8" id="KW-0472">Membrane</keyword>
<proteinExistence type="predicted"/>
<evidence type="ECO:0000256" key="4">
    <source>
        <dbReference type="ARBA" id="ARBA00022679"/>
    </source>
</evidence>
<keyword evidence="3 10" id="KW-0328">Glycosyltransferase</keyword>
<dbReference type="InterPro" id="IPR038731">
    <property type="entry name" value="RgtA/B/C-like"/>
</dbReference>
<dbReference type="EMBL" id="RCCI01000004">
    <property type="protein sequence ID" value="RLJ67691.1"/>
    <property type="molecule type" value="Genomic_DNA"/>
</dbReference>
<comment type="subcellular location">
    <subcellularLocation>
        <location evidence="1">Cell membrane</location>
        <topology evidence="1">Multi-pass membrane protein</topology>
    </subcellularLocation>
</comment>
<keyword evidence="11" id="KW-1185">Reference proteome</keyword>
<feature type="transmembrane region" description="Helical" evidence="8">
    <location>
        <begin position="288"/>
        <end position="304"/>
    </location>
</feature>
<dbReference type="InterPro" id="IPR050297">
    <property type="entry name" value="LipidA_mod_glycosyltrf_83"/>
</dbReference>
<feature type="transmembrane region" description="Helical" evidence="8">
    <location>
        <begin position="102"/>
        <end position="120"/>
    </location>
</feature>
<feature type="transmembrane region" description="Helical" evidence="8">
    <location>
        <begin position="149"/>
        <end position="174"/>
    </location>
</feature>
<keyword evidence="2" id="KW-1003">Cell membrane</keyword>
<evidence type="ECO:0000256" key="5">
    <source>
        <dbReference type="ARBA" id="ARBA00022692"/>
    </source>
</evidence>
<evidence type="ECO:0000256" key="6">
    <source>
        <dbReference type="ARBA" id="ARBA00022989"/>
    </source>
</evidence>
<comment type="caution">
    <text evidence="10">The sequence shown here is derived from an EMBL/GenBank/DDBJ whole genome shotgun (WGS) entry which is preliminary data.</text>
</comment>
<evidence type="ECO:0000259" key="9">
    <source>
        <dbReference type="Pfam" id="PF13231"/>
    </source>
</evidence>
<dbReference type="RefSeq" id="WP_165904726.1">
    <property type="nucleotide sequence ID" value="NZ_BHVV01000001.1"/>
</dbReference>
<keyword evidence="5 8" id="KW-0812">Transmembrane</keyword>
<evidence type="ECO:0000256" key="2">
    <source>
        <dbReference type="ARBA" id="ARBA00022475"/>
    </source>
</evidence>
<feature type="domain" description="Glycosyltransferase RgtA/B/C/D-like" evidence="9">
    <location>
        <begin position="49"/>
        <end position="205"/>
    </location>
</feature>
<feature type="transmembrane region" description="Helical" evidence="8">
    <location>
        <begin position="69"/>
        <end position="90"/>
    </location>
</feature>
<evidence type="ECO:0000313" key="10">
    <source>
        <dbReference type="EMBL" id="RLJ67691.1"/>
    </source>
</evidence>
<keyword evidence="4 10" id="KW-0808">Transferase</keyword>
<feature type="transmembrane region" description="Helical" evidence="8">
    <location>
        <begin position="265"/>
        <end position="283"/>
    </location>
</feature>